<evidence type="ECO:0000259" key="3">
    <source>
        <dbReference type="PROSITE" id="PS51755"/>
    </source>
</evidence>
<comment type="caution">
    <text evidence="4">The sequence shown here is derived from an EMBL/GenBank/DDBJ whole genome shotgun (WGS) entry which is preliminary data.</text>
</comment>
<dbReference type="Proteomes" id="UP000248886">
    <property type="component" value="Unassembled WGS sequence"/>
</dbReference>
<feature type="DNA-binding region" description="OmpR/PhoB-type" evidence="2">
    <location>
        <begin position="169"/>
        <end position="271"/>
    </location>
</feature>
<dbReference type="OrthoDB" id="5297759at2"/>
<evidence type="ECO:0000313" key="5">
    <source>
        <dbReference type="Proteomes" id="UP000248886"/>
    </source>
</evidence>
<reference evidence="4 5" key="1">
    <citation type="submission" date="2018-06" db="EMBL/GenBank/DDBJ databases">
        <title>Draft sequence of Acidithiobacillus ferrooxidans CCM 4253.</title>
        <authorList>
            <person name="Moya-Beltran A."/>
            <person name="Castro M."/>
            <person name="Covarrubias P.C."/>
            <person name="Issotta F."/>
            <person name="Janiczek O."/>
            <person name="Mandl M."/>
            <person name="Kucera J."/>
            <person name="Quatrini R."/>
        </authorList>
    </citation>
    <scope>NUCLEOTIDE SEQUENCE [LARGE SCALE GENOMIC DNA]</scope>
    <source>
        <strain evidence="4 5">CCM 4253</strain>
    </source>
</reference>
<evidence type="ECO:0000313" key="4">
    <source>
        <dbReference type="EMBL" id="PZD80081.1"/>
    </source>
</evidence>
<dbReference type="SUPFAM" id="SSF46894">
    <property type="entry name" value="C-terminal effector domain of the bipartite response regulators"/>
    <property type="match status" value="1"/>
</dbReference>
<dbReference type="RefSeq" id="WP_009567936.1">
    <property type="nucleotide sequence ID" value="NZ_JABFOH010000003.1"/>
</dbReference>
<name>A0A2W1KL49_ACIFR</name>
<dbReference type="InterPro" id="IPR036388">
    <property type="entry name" value="WH-like_DNA-bd_sf"/>
</dbReference>
<dbReference type="InterPro" id="IPR001867">
    <property type="entry name" value="OmpR/PhoB-type_DNA-bd"/>
</dbReference>
<dbReference type="EMBL" id="QKQP01000011">
    <property type="protein sequence ID" value="PZD80081.1"/>
    <property type="molecule type" value="Genomic_DNA"/>
</dbReference>
<feature type="domain" description="OmpR/PhoB-type" evidence="3">
    <location>
        <begin position="169"/>
        <end position="271"/>
    </location>
</feature>
<organism evidence="4 5">
    <name type="scientific">Acidithiobacillus ferrooxidans</name>
    <name type="common">Thiobacillus ferrooxidans</name>
    <dbReference type="NCBI Taxonomy" id="920"/>
    <lineage>
        <taxon>Bacteria</taxon>
        <taxon>Pseudomonadati</taxon>
        <taxon>Pseudomonadota</taxon>
        <taxon>Acidithiobacillia</taxon>
        <taxon>Acidithiobacillales</taxon>
        <taxon>Acidithiobacillaceae</taxon>
        <taxon>Acidithiobacillus</taxon>
    </lineage>
</organism>
<proteinExistence type="predicted"/>
<dbReference type="Pfam" id="PF00486">
    <property type="entry name" value="Trans_reg_C"/>
    <property type="match status" value="1"/>
</dbReference>
<dbReference type="AlphaFoldDB" id="A0A2W1KL49"/>
<dbReference type="CDD" id="cd00383">
    <property type="entry name" value="trans_reg_C"/>
    <property type="match status" value="1"/>
</dbReference>
<dbReference type="SUPFAM" id="SSF52172">
    <property type="entry name" value="CheY-like"/>
    <property type="match status" value="1"/>
</dbReference>
<sequence>MFWILLGSIGVHAYVHMLPAAMCAQMREKLPNHAPSPHYPRVLLVVNARTNDDRPAISVKAALERAYAQVHTVTERAEAEQWIRHWDPEVLVLLGWSVVNGDWLQRLQPAPHQGSLSFLVVGDGAPEDHERMDAVAALEAGAQAYIPSSMGPEPLTAQVRNMLRNCERMRPIRMGEMETLCIDLVSRRVWILGQEMHLPRQLFYLLHYFAIHPDEVVSSHQIAYILSEGKGAYLAPNTQVVKIHRLRKILESAGAKGWLDTVPGFGYRFTPLIDPKNVTKKSPH</sequence>
<dbReference type="GO" id="GO:0000160">
    <property type="term" value="P:phosphorelay signal transduction system"/>
    <property type="evidence" value="ECO:0007669"/>
    <property type="project" value="InterPro"/>
</dbReference>
<dbReference type="GO" id="GO:0003677">
    <property type="term" value="F:DNA binding"/>
    <property type="evidence" value="ECO:0007669"/>
    <property type="project" value="UniProtKB-UniRule"/>
</dbReference>
<keyword evidence="1 2" id="KW-0238">DNA-binding</keyword>
<accession>A0A2W1KL49</accession>
<dbReference type="InterPro" id="IPR016032">
    <property type="entry name" value="Sig_transdc_resp-reg_C-effctor"/>
</dbReference>
<evidence type="ECO:0000256" key="2">
    <source>
        <dbReference type="PROSITE-ProRule" id="PRU01091"/>
    </source>
</evidence>
<dbReference type="Gene3D" id="1.10.10.10">
    <property type="entry name" value="Winged helix-like DNA-binding domain superfamily/Winged helix DNA-binding domain"/>
    <property type="match status" value="1"/>
</dbReference>
<gene>
    <name evidence="4" type="ORF">DN052_14320</name>
</gene>
<dbReference type="PROSITE" id="PS51755">
    <property type="entry name" value="OMPR_PHOB"/>
    <property type="match status" value="1"/>
</dbReference>
<dbReference type="GO" id="GO:0006355">
    <property type="term" value="P:regulation of DNA-templated transcription"/>
    <property type="evidence" value="ECO:0007669"/>
    <property type="project" value="InterPro"/>
</dbReference>
<protein>
    <submittedName>
        <fullName evidence="4">DNA-binding response regulator</fullName>
    </submittedName>
</protein>
<dbReference type="SMART" id="SM00862">
    <property type="entry name" value="Trans_reg_C"/>
    <property type="match status" value="1"/>
</dbReference>
<evidence type="ECO:0000256" key="1">
    <source>
        <dbReference type="ARBA" id="ARBA00023125"/>
    </source>
</evidence>
<dbReference type="InterPro" id="IPR011006">
    <property type="entry name" value="CheY-like_superfamily"/>
</dbReference>